<accession>A0A8B8FTM2</accession>
<dbReference type="GeneID" id="112685889"/>
<organism evidence="1 2">
    <name type="scientific">Sipha flava</name>
    <name type="common">yellow sugarcane aphid</name>
    <dbReference type="NCBI Taxonomy" id="143950"/>
    <lineage>
        <taxon>Eukaryota</taxon>
        <taxon>Metazoa</taxon>
        <taxon>Ecdysozoa</taxon>
        <taxon>Arthropoda</taxon>
        <taxon>Hexapoda</taxon>
        <taxon>Insecta</taxon>
        <taxon>Pterygota</taxon>
        <taxon>Neoptera</taxon>
        <taxon>Paraneoptera</taxon>
        <taxon>Hemiptera</taxon>
        <taxon>Sternorrhyncha</taxon>
        <taxon>Aphidomorpha</taxon>
        <taxon>Aphidoidea</taxon>
        <taxon>Aphididae</taxon>
        <taxon>Sipha</taxon>
    </lineage>
</organism>
<name>A0A8B8FTM2_9HEMI</name>
<dbReference type="RefSeq" id="XP_025413700.1">
    <property type="nucleotide sequence ID" value="XM_025557915.1"/>
</dbReference>
<keyword evidence="1" id="KW-1185">Reference proteome</keyword>
<evidence type="ECO:0000313" key="2">
    <source>
        <dbReference type="RefSeq" id="XP_025413700.1"/>
    </source>
</evidence>
<reference evidence="2" key="1">
    <citation type="submission" date="2025-08" db="UniProtKB">
        <authorList>
            <consortium name="RefSeq"/>
        </authorList>
    </citation>
    <scope>IDENTIFICATION</scope>
    <source>
        <tissue evidence="2">Whole body</tissue>
    </source>
</reference>
<dbReference type="Proteomes" id="UP000694846">
    <property type="component" value="Unplaced"/>
</dbReference>
<dbReference type="AlphaFoldDB" id="A0A8B8FTM2"/>
<dbReference type="OrthoDB" id="6604172at2759"/>
<gene>
    <name evidence="2" type="primary">LOC112685889</name>
</gene>
<evidence type="ECO:0000313" key="1">
    <source>
        <dbReference type="Proteomes" id="UP000694846"/>
    </source>
</evidence>
<proteinExistence type="predicted"/>
<protein>
    <submittedName>
        <fullName evidence="2">Uncharacterized protein LOC112685889</fullName>
    </submittedName>
</protein>
<sequence>MNSDIVTLKLEEAVKLIPKSTGEDDVNQFIQACDLAIESVEKKNVSILIKYITTKLSGRALEAIKYKDTTKWKKHKKIFNRYF</sequence>